<proteinExistence type="inferred from homology"/>
<dbReference type="GO" id="GO:0008239">
    <property type="term" value="F:dipeptidyl-peptidase activity"/>
    <property type="evidence" value="ECO:0007669"/>
    <property type="project" value="UniProtKB-EC"/>
</dbReference>
<comment type="function">
    <text evidence="2">Type IV dipeptidyl-peptidase which removes N-terminal dipeptides sequentially from polypeptides having unsubstituted N-termini provided that the penultimate residue is proline.</text>
</comment>
<comment type="similarity">
    <text evidence="5">Belongs to the peptidase S9B family.</text>
</comment>
<dbReference type="GO" id="GO:0008236">
    <property type="term" value="F:serine-type peptidase activity"/>
    <property type="evidence" value="ECO:0007669"/>
    <property type="project" value="UniProtKB-KW"/>
</dbReference>
<dbReference type="FunFam" id="3.40.50.1820:FF:000003">
    <property type="entry name" value="Dipeptidyl peptidase 4"/>
    <property type="match status" value="1"/>
</dbReference>
<keyword evidence="11" id="KW-0645">Protease</keyword>
<dbReference type="InterPro" id="IPR050278">
    <property type="entry name" value="Serine_Prot_S9B/DPPIV"/>
</dbReference>
<dbReference type="STRING" id="573729.G2QCT0"/>
<evidence type="ECO:0000256" key="4">
    <source>
        <dbReference type="ARBA" id="ARBA00004613"/>
    </source>
</evidence>
<dbReference type="GO" id="GO:0004177">
    <property type="term" value="F:aminopeptidase activity"/>
    <property type="evidence" value="ECO:0007669"/>
    <property type="project" value="UniProtKB-KW"/>
</dbReference>
<dbReference type="OMA" id="YTSTEHH"/>
<dbReference type="VEuPathDB" id="FungiDB:MYCTH_80274"/>
<evidence type="ECO:0000256" key="11">
    <source>
        <dbReference type="ARBA" id="ARBA00022670"/>
    </source>
</evidence>
<keyword evidence="10" id="KW-0926">Vacuole</keyword>
<dbReference type="OrthoDB" id="16520at2759"/>
<dbReference type="GO" id="GO:0005774">
    <property type="term" value="C:vacuolar membrane"/>
    <property type="evidence" value="ECO:0007669"/>
    <property type="project" value="UniProtKB-SubCell"/>
</dbReference>
<keyword evidence="15" id="KW-0325">Glycoprotein</keyword>
<dbReference type="InterPro" id="IPR002469">
    <property type="entry name" value="Peptidase_S9B_N"/>
</dbReference>
<evidence type="ECO:0000256" key="2">
    <source>
        <dbReference type="ARBA" id="ARBA00002218"/>
    </source>
</evidence>
<dbReference type="GO" id="GO:0005576">
    <property type="term" value="C:extracellular region"/>
    <property type="evidence" value="ECO:0007669"/>
    <property type="project" value="UniProtKB-SubCell"/>
</dbReference>
<evidence type="ECO:0000256" key="13">
    <source>
        <dbReference type="ARBA" id="ARBA00022801"/>
    </source>
</evidence>
<keyword evidence="13" id="KW-0378">Hydrolase</keyword>
<evidence type="ECO:0000256" key="10">
    <source>
        <dbReference type="ARBA" id="ARBA00022554"/>
    </source>
</evidence>
<reference evidence="20 21" key="1">
    <citation type="journal article" date="2011" name="Nat. Biotechnol.">
        <title>Comparative genomic analysis of the thermophilic biomass-degrading fungi Myceliophthora thermophila and Thielavia terrestris.</title>
        <authorList>
            <person name="Berka R.M."/>
            <person name="Grigoriev I.V."/>
            <person name="Otillar R."/>
            <person name="Salamov A."/>
            <person name="Grimwood J."/>
            <person name="Reid I."/>
            <person name="Ishmael N."/>
            <person name="John T."/>
            <person name="Darmond C."/>
            <person name="Moisan M.-C."/>
            <person name="Henrissat B."/>
            <person name="Coutinho P.M."/>
            <person name="Lombard V."/>
            <person name="Natvig D.O."/>
            <person name="Lindquist E."/>
            <person name="Schmutz J."/>
            <person name="Lucas S."/>
            <person name="Harris P."/>
            <person name="Powlowski J."/>
            <person name="Bellemare A."/>
            <person name="Taylor D."/>
            <person name="Butler G."/>
            <person name="de Vries R.P."/>
            <person name="Allijn I.E."/>
            <person name="van den Brink J."/>
            <person name="Ushinsky S."/>
            <person name="Storms R."/>
            <person name="Powell A.J."/>
            <person name="Paulsen I.T."/>
            <person name="Elbourne L.D.H."/>
            <person name="Baker S.E."/>
            <person name="Magnuson J."/>
            <person name="LaBoissiere S."/>
            <person name="Clutterbuck A.J."/>
            <person name="Martinez D."/>
            <person name="Wogulis M."/>
            <person name="de Leon A.L."/>
            <person name="Rey M.W."/>
            <person name="Tsang A."/>
        </authorList>
    </citation>
    <scope>NUCLEOTIDE SEQUENCE [LARGE SCALE GENOMIC DNA]</scope>
    <source>
        <strain evidence="21">ATCC 42464 / BCRC 31852 / DSM 1799</strain>
    </source>
</reference>
<evidence type="ECO:0000256" key="9">
    <source>
        <dbReference type="ARBA" id="ARBA00022525"/>
    </source>
</evidence>
<evidence type="ECO:0000259" key="19">
    <source>
        <dbReference type="Pfam" id="PF00930"/>
    </source>
</evidence>
<keyword evidence="9" id="KW-0964">Secreted</keyword>
<keyword evidence="8" id="KW-0031">Aminopeptidase</keyword>
<dbReference type="InParanoid" id="G2QCT0"/>
<feature type="domain" description="Dipeptidylpeptidase IV N-terminal" evidence="19">
    <location>
        <begin position="102"/>
        <end position="478"/>
    </location>
</feature>
<dbReference type="PANTHER" id="PTHR11731:SF162">
    <property type="entry name" value="DIPEPTIDYL PEPTIDASE 4-RELATED"/>
    <property type="match status" value="1"/>
</dbReference>
<dbReference type="EC" id="3.4.14.5" evidence="6"/>
<evidence type="ECO:0000256" key="14">
    <source>
        <dbReference type="ARBA" id="ARBA00022825"/>
    </source>
</evidence>
<evidence type="ECO:0000256" key="15">
    <source>
        <dbReference type="ARBA" id="ARBA00023180"/>
    </source>
</evidence>
<evidence type="ECO:0000313" key="20">
    <source>
        <dbReference type="EMBL" id="AEO58201.1"/>
    </source>
</evidence>
<organism evidence="20 21">
    <name type="scientific">Thermothelomyces thermophilus (strain ATCC 42464 / BCRC 31852 / DSM 1799)</name>
    <name type="common">Sporotrichum thermophile</name>
    <dbReference type="NCBI Taxonomy" id="573729"/>
    <lineage>
        <taxon>Eukaryota</taxon>
        <taxon>Fungi</taxon>
        <taxon>Dikarya</taxon>
        <taxon>Ascomycota</taxon>
        <taxon>Pezizomycotina</taxon>
        <taxon>Sordariomycetes</taxon>
        <taxon>Sordariomycetidae</taxon>
        <taxon>Sordariales</taxon>
        <taxon>Chaetomiaceae</taxon>
        <taxon>Thermothelomyces</taxon>
    </lineage>
</organism>
<evidence type="ECO:0000256" key="7">
    <source>
        <dbReference type="ARBA" id="ARBA00014118"/>
    </source>
</evidence>
<dbReference type="HOGENOM" id="CLU_006105_0_2_1"/>
<feature type="domain" description="Peptidase S9 prolyl oligopeptidase catalytic" evidence="18">
    <location>
        <begin position="565"/>
        <end position="769"/>
    </location>
</feature>
<comment type="catalytic activity">
    <reaction evidence="1">
        <text>Release of an N-terminal dipeptide, Xaa-Yaa-|-Zaa-, from a polypeptide, preferentially when Yaa is Pro, provided Zaa is neither Pro nor hydroxyproline.</text>
        <dbReference type="EC" id="3.4.14.5"/>
    </reaction>
</comment>
<evidence type="ECO:0000256" key="3">
    <source>
        <dbReference type="ARBA" id="ARBA00004576"/>
    </source>
</evidence>
<feature type="chain" id="PRO_5003435469" description="Probable dipeptidyl-aminopeptidase B" evidence="17">
    <location>
        <begin position="17"/>
        <end position="798"/>
    </location>
</feature>
<dbReference type="Proteomes" id="UP000007322">
    <property type="component" value="Chromosome 3"/>
</dbReference>
<evidence type="ECO:0000256" key="6">
    <source>
        <dbReference type="ARBA" id="ARBA00012062"/>
    </source>
</evidence>
<dbReference type="InterPro" id="IPR029058">
    <property type="entry name" value="AB_hydrolase_fold"/>
</dbReference>
<dbReference type="RefSeq" id="XP_003663446.1">
    <property type="nucleotide sequence ID" value="XM_003663398.1"/>
</dbReference>
<sequence length="798" mass="89406">MRRLLSLCVAAVLASAIEPPRFPHQPTGNGKKLLTYNITTGSPGELSPSTRTVTWVQSDRDGDFITTDDDGSLVFENVESGDRTTFLAADKIPADYWDYQISPDRSRVLWAVNYTKQYRHSYFADYLVQDVATGGTEPLVGDSAGDIQYATWNPASSSEIAFVRGNDLFLWNEGDISRITDDGGPDLFHGVPDWVYEEEILSSNNALWYSPDGEYVAFLSFNETGVETFTVPYYMDGQDVAPPYPRELELRYPKVGTKNPTVALSLLDVRARSVTPVPVDAAWPADDLVIGEVAWVTDDHDKLLYRAFNRVQDREKLVLVDTETAESTVTRERDGFDGWLDNNVAITYVGSRGKKDKDKGKKKEGDGRGEEERYYLDLSDASGWNHLYLFSLDGRSNVTLTSGEWEVASILKVDRARGLVYYTSTERHPTERHLYSVSIATGAKKPLVDPSVPAVWSASFSRGGGYYILRYAGPDVPYQELYSVERGPTEPIRTVEANARLHAALQQYRLPRILYFDLPHPSGVNLSAMLRLPNNNKKQKKYPVLLTPYGGPGAQEVNKAFQALDWNAYISSDPELEYATLTVDNRGTGYRGRAFRSAVAGRLGELEAQDQIWAAQWLAERYPSWVDADRIGIWGWSYGGYLTAKVVESGGGKDGKRGPIAFGLATAPVADWRFYDSMYTERYMKTPELNAEGYNRSAVSRLDGFRSLHGTFLVQHGTGDDNVHFQNTAALADRLIGGGVGPDRLELSFFTDSDHSIRYHGQNAFLYKQLTTRLWEEKRRGKTAEEHQWSKKAVLPTR</sequence>
<evidence type="ECO:0000256" key="17">
    <source>
        <dbReference type="SAM" id="SignalP"/>
    </source>
</evidence>
<evidence type="ECO:0000256" key="8">
    <source>
        <dbReference type="ARBA" id="ARBA00022438"/>
    </source>
</evidence>
<dbReference type="eggNOG" id="KOG2100">
    <property type="taxonomic scope" value="Eukaryota"/>
</dbReference>
<dbReference type="Pfam" id="PF00326">
    <property type="entry name" value="Peptidase_S9"/>
    <property type="match status" value="1"/>
</dbReference>
<protein>
    <recommendedName>
        <fullName evidence="7">Probable dipeptidyl-aminopeptidase B</fullName>
        <ecNumber evidence="6">3.4.14.5</ecNumber>
    </recommendedName>
    <alternativeName>
        <fullName evidence="16">Dipeptidyl peptidase IV</fullName>
    </alternativeName>
</protein>
<comment type="subcellular location">
    <subcellularLocation>
        <location evidence="4">Secreted</location>
    </subcellularLocation>
    <subcellularLocation>
        <location evidence="3">Vacuole membrane</location>
        <topology evidence="3">Single-pass type II membrane protein</topology>
    </subcellularLocation>
</comment>
<evidence type="ECO:0000256" key="1">
    <source>
        <dbReference type="ARBA" id="ARBA00001257"/>
    </source>
</evidence>
<keyword evidence="12 17" id="KW-0732">Signal</keyword>
<evidence type="ECO:0000313" key="21">
    <source>
        <dbReference type="Proteomes" id="UP000007322"/>
    </source>
</evidence>
<gene>
    <name evidence="20" type="ORF">MYCTH_80274</name>
</gene>
<evidence type="ECO:0000256" key="12">
    <source>
        <dbReference type="ARBA" id="ARBA00022729"/>
    </source>
</evidence>
<feature type="signal peptide" evidence="17">
    <location>
        <begin position="1"/>
        <end position="16"/>
    </location>
</feature>
<dbReference type="Gene3D" id="3.40.50.1820">
    <property type="entry name" value="alpha/beta hydrolase"/>
    <property type="match status" value="1"/>
</dbReference>
<dbReference type="AlphaFoldDB" id="G2QCT0"/>
<evidence type="ECO:0000259" key="18">
    <source>
        <dbReference type="Pfam" id="PF00326"/>
    </source>
</evidence>
<dbReference type="PANTHER" id="PTHR11731">
    <property type="entry name" value="PROTEASE FAMILY S9B,C DIPEPTIDYL-PEPTIDASE IV-RELATED"/>
    <property type="match status" value="1"/>
</dbReference>
<dbReference type="Pfam" id="PF00930">
    <property type="entry name" value="DPPIV_N"/>
    <property type="match status" value="1"/>
</dbReference>
<dbReference type="SUPFAM" id="SSF82171">
    <property type="entry name" value="DPP6 N-terminal domain-like"/>
    <property type="match status" value="1"/>
</dbReference>
<evidence type="ECO:0000256" key="16">
    <source>
        <dbReference type="ARBA" id="ARBA00030567"/>
    </source>
</evidence>
<dbReference type="MEROPS" id="S09.008"/>
<name>G2QCT0_THET4</name>
<dbReference type="KEGG" id="mtm:MYCTH_80274"/>
<dbReference type="GeneID" id="11509847"/>
<dbReference type="Gene3D" id="2.140.10.30">
    <property type="entry name" value="Dipeptidylpeptidase IV, N-terminal domain"/>
    <property type="match status" value="1"/>
</dbReference>
<dbReference type="EMBL" id="CP003004">
    <property type="protein sequence ID" value="AEO58201.1"/>
    <property type="molecule type" value="Genomic_DNA"/>
</dbReference>
<keyword evidence="14" id="KW-0720">Serine protease</keyword>
<dbReference type="InterPro" id="IPR001375">
    <property type="entry name" value="Peptidase_S9_cat"/>
</dbReference>
<keyword evidence="21" id="KW-1185">Reference proteome</keyword>
<evidence type="ECO:0000256" key="5">
    <source>
        <dbReference type="ARBA" id="ARBA00006150"/>
    </source>
</evidence>
<dbReference type="SUPFAM" id="SSF53474">
    <property type="entry name" value="alpha/beta-Hydrolases"/>
    <property type="match status" value="1"/>
</dbReference>
<dbReference type="GO" id="GO:0006508">
    <property type="term" value="P:proteolysis"/>
    <property type="evidence" value="ECO:0007669"/>
    <property type="project" value="UniProtKB-KW"/>
</dbReference>
<accession>G2QCT0</accession>
<dbReference type="GO" id="GO:0005886">
    <property type="term" value="C:plasma membrane"/>
    <property type="evidence" value="ECO:0007669"/>
    <property type="project" value="TreeGrafter"/>
</dbReference>